<evidence type="ECO:0000256" key="7">
    <source>
        <dbReference type="ARBA" id="ARBA00022679"/>
    </source>
</evidence>
<evidence type="ECO:0000256" key="11">
    <source>
        <dbReference type="HAMAP-Rule" id="MF_01025"/>
    </source>
</evidence>
<dbReference type="InterPro" id="IPR005671">
    <property type="entry name" value="LeuA_bact_synth"/>
</dbReference>
<evidence type="ECO:0000256" key="3">
    <source>
        <dbReference type="ARBA" id="ARBA00012973"/>
    </source>
</evidence>
<evidence type="ECO:0000256" key="1">
    <source>
        <dbReference type="ARBA" id="ARBA00004689"/>
    </source>
</evidence>
<comment type="similarity">
    <text evidence="2 11">Belongs to the alpha-IPM synthase/homocitrate synthase family. LeuA type 1 subfamily.</text>
</comment>
<dbReference type="InterPro" id="IPR050073">
    <property type="entry name" value="2-IPM_HCS-like"/>
</dbReference>
<evidence type="ECO:0000256" key="4">
    <source>
        <dbReference type="ARBA" id="ARBA00018198"/>
    </source>
</evidence>
<evidence type="ECO:0000256" key="8">
    <source>
        <dbReference type="ARBA" id="ARBA00022723"/>
    </source>
</evidence>
<evidence type="ECO:0000313" key="13">
    <source>
        <dbReference type="EMBL" id="MDC3416578.1"/>
    </source>
</evidence>
<dbReference type="SUPFAM" id="SSF110921">
    <property type="entry name" value="2-isopropylmalate synthase LeuA, allosteric (dimerisation) domain"/>
    <property type="match status" value="1"/>
</dbReference>
<dbReference type="InterPro" id="IPR054691">
    <property type="entry name" value="LeuA/HCS_post-cat"/>
</dbReference>
<evidence type="ECO:0000256" key="9">
    <source>
        <dbReference type="ARBA" id="ARBA00023211"/>
    </source>
</evidence>
<dbReference type="EC" id="2.3.3.13" evidence="3 11"/>
<keyword evidence="11" id="KW-0963">Cytoplasm</keyword>
<comment type="subunit">
    <text evidence="11">Homodimer.</text>
</comment>
<dbReference type="Gene3D" id="3.20.20.70">
    <property type="entry name" value="Aldolase class I"/>
    <property type="match status" value="1"/>
</dbReference>
<dbReference type="InterPro" id="IPR000891">
    <property type="entry name" value="PYR_CT"/>
</dbReference>
<comment type="caution">
    <text evidence="13">The sequence shown here is derived from an EMBL/GenBank/DDBJ whole genome shotgun (WGS) entry which is preliminary data.</text>
</comment>
<keyword evidence="14" id="KW-1185">Reference proteome</keyword>
<dbReference type="CDD" id="cd07940">
    <property type="entry name" value="DRE_TIM_IPMS"/>
    <property type="match status" value="1"/>
</dbReference>
<dbReference type="PROSITE" id="PS00815">
    <property type="entry name" value="AIPM_HOMOCIT_SYNTH_1"/>
    <property type="match status" value="1"/>
</dbReference>
<dbReference type="Pfam" id="PF22617">
    <property type="entry name" value="HCS_D2"/>
    <property type="match status" value="1"/>
</dbReference>
<dbReference type="Gene3D" id="3.30.160.270">
    <property type="match status" value="1"/>
</dbReference>
<feature type="domain" description="Pyruvate carboxyltransferase" evidence="12">
    <location>
        <begin position="4"/>
        <end position="267"/>
    </location>
</feature>
<dbReference type="HAMAP" id="MF_01025">
    <property type="entry name" value="LeuA_type1"/>
    <property type="match status" value="1"/>
</dbReference>
<dbReference type="SMART" id="SM00917">
    <property type="entry name" value="LeuA_dimer"/>
    <property type="match status" value="1"/>
</dbReference>
<dbReference type="InterPro" id="IPR013709">
    <property type="entry name" value="2-isopropylmalate_synth_dimer"/>
</dbReference>
<evidence type="ECO:0000256" key="2">
    <source>
        <dbReference type="ARBA" id="ARBA00009396"/>
    </source>
</evidence>
<dbReference type="GO" id="GO:0005737">
    <property type="term" value="C:cytoplasm"/>
    <property type="evidence" value="ECO:0007669"/>
    <property type="project" value="UniProtKB-UniRule"/>
</dbReference>
<dbReference type="SUPFAM" id="SSF51569">
    <property type="entry name" value="Aldolase"/>
    <property type="match status" value="1"/>
</dbReference>
<evidence type="ECO:0000256" key="6">
    <source>
        <dbReference type="ARBA" id="ARBA00022605"/>
    </source>
</evidence>
<accession>A0A9X3WCT8</accession>
<organism evidence="13 14">
    <name type="scientific">Aquibacillus salsiterrae</name>
    <dbReference type="NCBI Taxonomy" id="2950439"/>
    <lineage>
        <taxon>Bacteria</taxon>
        <taxon>Bacillati</taxon>
        <taxon>Bacillota</taxon>
        <taxon>Bacilli</taxon>
        <taxon>Bacillales</taxon>
        <taxon>Bacillaceae</taxon>
        <taxon>Aquibacillus</taxon>
    </lineage>
</organism>
<keyword evidence="10 11" id="KW-0100">Branched-chain amino acid biosynthesis</keyword>
<dbReference type="FunFam" id="3.30.160.270:FF:000003">
    <property type="entry name" value="2-isopropylmalate synthase"/>
    <property type="match status" value="1"/>
</dbReference>
<reference evidence="13" key="1">
    <citation type="submission" date="2022-06" db="EMBL/GenBank/DDBJ databases">
        <title>Aquibacillus sp. a new bacterium isolated from soil saline samples.</title>
        <authorList>
            <person name="Galisteo C."/>
            <person name="De La Haba R."/>
            <person name="Sanchez-Porro C."/>
            <person name="Ventosa A."/>
        </authorList>
    </citation>
    <scope>NUCLEOTIDE SEQUENCE</scope>
    <source>
        <strain evidence="13">3ASR75-54</strain>
    </source>
</reference>
<proteinExistence type="inferred from homology"/>
<keyword evidence="9 11" id="KW-0464">Manganese</keyword>
<feature type="binding site" evidence="11">
    <location>
        <position position="238"/>
    </location>
    <ligand>
        <name>Mn(2+)</name>
        <dbReference type="ChEBI" id="CHEBI:29035"/>
    </ligand>
</feature>
<protein>
    <recommendedName>
        <fullName evidence="4 11">2-isopropylmalate synthase</fullName>
        <ecNumber evidence="3 11">2.3.3.13</ecNumber>
    </recommendedName>
    <alternativeName>
        <fullName evidence="11">Alpha-IPM synthase</fullName>
    </alternativeName>
    <alternativeName>
        <fullName evidence="11">Alpha-isopropylmalate synthase</fullName>
    </alternativeName>
</protein>
<evidence type="ECO:0000256" key="5">
    <source>
        <dbReference type="ARBA" id="ARBA00022430"/>
    </source>
</evidence>
<dbReference type="InterPro" id="IPR013785">
    <property type="entry name" value="Aldolase_TIM"/>
</dbReference>
<dbReference type="RefSeq" id="WP_272445581.1">
    <property type="nucleotide sequence ID" value="NZ_JAMQKC010000003.1"/>
</dbReference>
<gene>
    <name evidence="11" type="primary">leuA</name>
    <name evidence="13" type="ORF">NC799_06565</name>
</gene>
<dbReference type="Proteomes" id="UP001145069">
    <property type="component" value="Unassembled WGS sequence"/>
</dbReference>
<dbReference type="AlphaFoldDB" id="A0A9X3WCT8"/>
<feature type="binding site" evidence="11">
    <location>
        <position position="13"/>
    </location>
    <ligand>
        <name>Mn(2+)</name>
        <dbReference type="ChEBI" id="CHEBI:29035"/>
    </ligand>
</feature>
<dbReference type="PANTHER" id="PTHR10277">
    <property type="entry name" value="HOMOCITRATE SYNTHASE-RELATED"/>
    <property type="match status" value="1"/>
</dbReference>
<dbReference type="GO" id="GO:0003852">
    <property type="term" value="F:2-isopropylmalate synthase activity"/>
    <property type="evidence" value="ECO:0007669"/>
    <property type="project" value="UniProtKB-UniRule"/>
</dbReference>
<dbReference type="Gene3D" id="1.10.238.260">
    <property type="match status" value="1"/>
</dbReference>
<dbReference type="Pfam" id="PF08502">
    <property type="entry name" value="LeuA_dimer"/>
    <property type="match status" value="1"/>
</dbReference>
<evidence type="ECO:0000256" key="10">
    <source>
        <dbReference type="ARBA" id="ARBA00023304"/>
    </source>
</evidence>
<sequence>MVQIKIFDTTLRDGEQSPGVNLNQLEKLEIAKQLERFGVDVMEAGFPASSQGDFEAVRKIAQTIKHVSVTALARAKKSDIDVAWDALKDAVDPRLHVFIATSPIHMEYKLKKTPEEVIQIAVDMVTYGKQKGFNKIEWSAEDASRTDLKFLAKIVEKVIDAGATVINLPDTVGYTTPKEYGEMFRYMKENVPNINKVDLSAHCHDDLGMALANSIAAIQNGATQIEGTINGIGERAGNAALEELAVALTIRNDFYPYTTNLVLKEIKRTSDLVSKFTGMVVPGNKAVVGRNAFAHESGIHQDGVLKNASTYEIITPELVGIQSNNLVLGKHSGRHAFKDKIEQLGYQLSEEKLAEAFKAFKSLTDRKKEVTDDDLFAILIDIQTDVSNVKRYELQSFQLQYGSFNLPTATVALTTPDGERVETACTGQGSVEALYNTIENLVKEEIHLTDFNLSSIGKGRDALAEVHVSMTVNGAPVSGRGSAQDVLEAAAQAFLNAVNRVFLRKAKAPC</sequence>
<dbReference type="FunFam" id="1.10.238.260:FF:000001">
    <property type="entry name" value="2-isopropylmalate synthase"/>
    <property type="match status" value="1"/>
</dbReference>
<dbReference type="GO" id="GO:0030145">
    <property type="term" value="F:manganese ion binding"/>
    <property type="evidence" value="ECO:0007669"/>
    <property type="project" value="UniProtKB-UniRule"/>
</dbReference>
<evidence type="ECO:0000259" key="12">
    <source>
        <dbReference type="PROSITE" id="PS50991"/>
    </source>
</evidence>
<dbReference type="PROSITE" id="PS00816">
    <property type="entry name" value="AIPM_HOMOCIT_SYNTH_2"/>
    <property type="match status" value="1"/>
</dbReference>
<dbReference type="NCBIfam" id="TIGR00973">
    <property type="entry name" value="leuA_bact"/>
    <property type="match status" value="1"/>
</dbReference>
<keyword evidence="8 11" id="KW-0479">Metal-binding</keyword>
<comment type="pathway">
    <text evidence="1 11">Amino-acid biosynthesis; L-leucine biosynthesis; L-leucine from 3-methyl-2-oxobutanoate: step 1/4.</text>
</comment>
<dbReference type="Pfam" id="PF00682">
    <property type="entry name" value="HMGL-like"/>
    <property type="match status" value="1"/>
</dbReference>
<keyword evidence="6 11" id="KW-0028">Amino-acid biosynthesis</keyword>
<evidence type="ECO:0000313" key="14">
    <source>
        <dbReference type="Proteomes" id="UP001145069"/>
    </source>
</evidence>
<keyword evidence="5 11" id="KW-0432">Leucine biosynthesis</keyword>
<dbReference type="PROSITE" id="PS50991">
    <property type="entry name" value="PYR_CT"/>
    <property type="match status" value="1"/>
</dbReference>
<dbReference type="GO" id="GO:0003985">
    <property type="term" value="F:acetyl-CoA C-acetyltransferase activity"/>
    <property type="evidence" value="ECO:0007669"/>
    <property type="project" value="UniProtKB-UniRule"/>
</dbReference>
<dbReference type="GO" id="GO:0009098">
    <property type="term" value="P:L-leucine biosynthetic process"/>
    <property type="evidence" value="ECO:0007669"/>
    <property type="project" value="UniProtKB-UniRule"/>
</dbReference>
<dbReference type="PANTHER" id="PTHR10277:SF9">
    <property type="entry name" value="2-ISOPROPYLMALATE SYNTHASE 1, CHLOROPLASTIC-RELATED"/>
    <property type="match status" value="1"/>
</dbReference>
<dbReference type="EMBL" id="JAMQKC010000003">
    <property type="protein sequence ID" value="MDC3416578.1"/>
    <property type="molecule type" value="Genomic_DNA"/>
</dbReference>
<dbReference type="NCBIfam" id="NF002085">
    <property type="entry name" value="PRK00915.1-2"/>
    <property type="match status" value="1"/>
</dbReference>
<keyword evidence="13" id="KW-0012">Acyltransferase</keyword>
<comment type="catalytic activity">
    <reaction evidence="11">
        <text>3-methyl-2-oxobutanoate + acetyl-CoA + H2O = (2S)-2-isopropylmalate + CoA + H(+)</text>
        <dbReference type="Rhea" id="RHEA:21524"/>
        <dbReference type="ChEBI" id="CHEBI:1178"/>
        <dbReference type="ChEBI" id="CHEBI:11851"/>
        <dbReference type="ChEBI" id="CHEBI:15377"/>
        <dbReference type="ChEBI" id="CHEBI:15378"/>
        <dbReference type="ChEBI" id="CHEBI:57287"/>
        <dbReference type="ChEBI" id="CHEBI:57288"/>
        <dbReference type="EC" id="2.3.3.13"/>
    </reaction>
</comment>
<keyword evidence="7 11" id="KW-0808">Transferase</keyword>
<dbReference type="NCBIfam" id="NF002086">
    <property type="entry name" value="PRK00915.1-3"/>
    <property type="match status" value="1"/>
</dbReference>
<feature type="region of interest" description="Regulatory domain" evidence="11">
    <location>
        <begin position="393"/>
        <end position="510"/>
    </location>
</feature>
<feature type="binding site" evidence="11">
    <location>
        <position position="204"/>
    </location>
    <ligand>
        <name>Mn(2+)</name>
        <dbReference type="ChEBI" id="CHEBI:29035"/>
    </ligand>
</feature>
<dbReference type="FunFam" id="3.20.20.70:FF:000010">
    <property type="entry name" value="2-isopropylmalate synthase"/>
    <property type="match status" value="1"/>
</dbReference>
<name>A0A9X3WCT8_9BACI</name>
<dbReference type="InterPro" id="IPR002034">
    <property type="entry name" value="AIPM/Hcit_synth_CS"/>
</dbReference>
<comment type="cofactor">
    <cofactor evidence="11">
        <name>Mn(2+)</name>
        <dbReference type="ChEBI" id="CHEBI:29035"/>
    </cofactor>
</comment>
<dbReference type="InterPro" id="IPR036230">
    <property type="entry name" value="LeuA_allosteric_dom_sf"/>
</dbReference>
<comment type="function">
    <text evidence="11">Catalyzes the condensation of the acetyl group of acetyl-CoA with 3-methyl-2-oxobutanoate (2-ketoisovalerate) to form 3-carboxy-3-hydroxy-4-methylpentanoate (2-isopropylmalate).</text>
</comment>
<feature type="binding site" evidence="11">
    <location>
        <position position="202"/>
    </location>
    <ligand>
        <name>Mn(2+)</name>
        <dbReference type="ChEBI" id="CHEBI:29035"/>
    </ligand>
</feature>
<dbReference type="NCBIfam" id="NF002088">
    <property type="entry name" value="PRK00915.1-5"/>
    <property type="match status" value="1"/>
</dbReference>